<gene>
    <name evidence="1" type="ORF">BDM02DRAFT_3201110</name>
</gene>
<comment type="caution">
    <text evidence="1">The sequence shown here is derived from an EMBL/GenBank/DDBJ whole genome shotgun (WGS) entry which is preliminary data.</text>
</comment>
<dbReference type="Proteomes" id="UP000886501">
    <property type="component" value="Unassembled WGS sequence"/>
</dbReference>
<evidence type="ECO:0000313" key="1">
    <source>
        <dbReference type="EMBL" id="KAF9641836.1"/>
    </source>
</evidence>
<organism evidence="1 2">
    <name type="scientific">Thelephora ganbajun</name>
    <name type="common">Ganba fungus</name>
    <dbReference type="NCBI Taxonomy" id="370292"/>
    <lineage>
        <taxon>Eukaryota</taxon>
        <taxon>Fungi</taxon>
        <taxon>Dikarya</taxon>
        <taxon>Basidiomycota</taxon>
        <taxon>Agaricomycotina</taxon>
        <taxon>Agaricomycetes</taxon>
        <taxon>Thelephorales</taxon>
        <taxon>Thelephoraceae</taxon>
        <taxon>Thelephora</taxon>
    </lineage>
</organism>
<dbReference type="EMBL" id="MU119118">
    <property type="protein sequence ID" value="KAF9641836.1"/>
    <property type="molecule type" value="Genomic_DNA"/>
</dbReference>
<keyword evidence="2" id="KW-1185">Reference proteome</keyword>
<reference evidence="1" key="2">
    <citation type="journal article" date="2020" name="Nat. Commun.">
        <title>Large-scale genome sequencing of mycorrhizal fungi provides insights into the early evolution of symbiotic traits.</title>
        <authorList>
            <person name="Miyauchi S."/>
            <person name="Kiss E."/>
            <person name="Kuo A."/>
            <person name="Drula E."/>
            <person name="Kohler A."/>
            <person name="Sanchez-Garcia M."/>
            <person name="Morin E."/>
            <person name="Andreopoulos B."/>
            <person name="Barry K.W."/>
            <person name="Bonito G."/>
            <person name="Buee M."/>
            <person name="Carver A."/>
            <person name="Chen C."/>
            <person name="Cichocki N."/>
            <person name="Clum A."/>
            <person name="Culley D."/>
            <person name="Crous P.W."/>
            <person name="Fauchery L."/>
            <person name="Girlanda M."/>
            <person name="Hayes R.D."/>
            <person name="Keri Z."/>
            <person name="LaButti K."/>
            <person name="Lipzen A."/>
            <person name="Lombard V."/>
            <person name="Magnuson J."/>
            <person name="Maillard F."/>
            <person name="Murat C."/>
            <person name="Nolan M."/>
            <person name="Ohm R.A."/>
            <person name="Pangilinan J."/>
            <person name="Pereira M.F."/>
            <person name="Perotto S."/>
            <person name="Peter M."/>
            <person name="Pfister S."/>
            <person name="Riley R."/>
            <person name="Sitrit Y."/>
            <person name="Stielow J.B."/>
            <person name="Szollosi G."/>
            <person name="Zifcakova L."/>
            <person name="Stursova M."/>
            <person name="Spatafora J.W."/>
            <person name="Tedersoo L."/>
            <person name="Vaario L.M."/>
            <person name="Yamada A."/>
            <person name="Yan M."/>
            <person name="Wang P."/>
            <person name="Xu J."/>
            <person name="Bruns T."/>
            <person name="Baldrian P."/>
            <person name="Vilgalys R."/>
            <person name="Dunand C."/>
            <person name="Henrissat B."/>
            <person name="Grigoriev I.V."/>
            <person name="Hibbett D."/>
            <person name="Nagy L.G."/>
            <person name="Martin F.M."/>
        </authorList>
    </citation>
    <scope>NUCLEOTIDE SEQUENCE</scope>
    <source>
        <strain evidence="1">P2</strain>
    </source>
</reference>
<evidence type="ECO:0000313" key="2">
    <source>
        <dbReference type="Proteomes" id="UP000886501"/>
    </source>
</evidence>
<protein>
    <submittedName>
        <fullName evidence="1">Uncharacterized protein</fullName>
    </submittedName>
</protein>
<proteinExistence type="predicted"/>
<accession>A0ACB6YY58</accession>
<sequence>MDIDEANAEPDEPKGVQMHTTNRRNMIHGDDDLKTCVLVVLRCIDEVGLDLLIFLDTVSWGCGTVTGDSTAKYQRSLLMNSVELPQIVDRWEWRLKSAQPVLVTHASATWQKTFLSL</sequence>
<name>A0ACB6YY58_THEGA</name>
<reference evidence="1" key="1">
    <citation type="submission" date="2019-10" db="EMBL/GenBank/DDBJ databases">
        <authorList>
            <consortium name="DOE Joint Genome Institute"/>
            <person name="Kuo A."/>
            <person name="Miyauchi S."/>
            <person name="Kiss E."/>
            <person name="Drula E."/>
            <person name="Kohler A."/>
            <person name="Sanchez-Garcia M."/>
            <person name="Andreopoulos B."/>
            <person name="Barry K.W."/>
            <person name="Bonito G."/>
            <person name="Buee M."/>
            <person name="Carver A."/>
            <person name="Chen C."/>
            <person name="Cichocki N."/>
            <person name="Clum A."/>
            <person name="Culley D."/>
            <person name="Crous P.W."/>
            <person name="Fauchery L."/>
            <person name="Girlanda M."/>
            <person name="Hayes R."/>
            <person name="Keri Z."/>
            <person name="Labutti K."/>
            <person name="Lipzen A."/>
            <person name="Lombard V."/>
            <person name="Magnuson J."/>
            <person name="Maillard F."/>
            <person name="Morin E."/>
            <person name="Murat C."/>
            <person name="Nolan M."/>
            <person name="Ohm R."/>
            <person name="Pangilinan J."/>
            <person name="Pereira M."/>
            <person name="Perotto S."/>
            <person name="Peter M."/>
            <person name="Riley R."/>
            <person name="Sitrit Y."/>
            <person name="Stielow B."/>
            <person name="Szollosi G."/>
            <person name="Zifcakova L."/>
            <person name="Stursova M."/>
            <person name="Spatafora J.W."/>
            <person name="Tedersoo L."/>
            <person name="Vaario L.-M."/>
            <person name="Yamada A."/>
            <person name="Yan M."/>
            <person name="Wang P."/>
            <person name="Xu J."/>
            <person name="Bruns T."/>
            <person name="Baldrian P."/>
            <person name="Vilgalys R."/>
            <person name="Henrissat B."/>
            <person name="Grigoriev I.V."/>
            <person name="Hibbett D."/>
            <person name="Nagy L.G."/>
            <person name="Martin F.M."/>
        </authorList>
    </citation>
    <scope>NUCLEOTIDE SEQUENCE</scope>
    <source>
        <strain evidence="1">P2</strain>
    </source>
</reference>